<dbReference type="SUPFAM" id="SSF52266">
    <property type="entry name" value="SGNH hydrolase"/>
    <property type="match status" value="1"/>
</dbReference>
<evidence type="ECO:0000256" key="1">
    <source>
        <dbReference type="SAM" id="MobiDB-lite"/>
    </source>
</evidence>
<dbReference type="Pfam" id="PF00657">
    <property type="entry name" value="Lipase_GDSL"/>
    <property type="match status" value="1"/>
</dbReference>
<feature type="compositionally biased region" description="Basic and acidic residues" evidence="1">
    <location>
        <begin position="383"/>
        <end position="394"/>
    </location>
</feature>
<evidence type="ECO:0008006" key="4">
    <source>
        <dbReference type="Google" id="ProtNLM"/>
    </source>
</evidence>
<dbReference type="AlphaFoldDB" id="A0A6G1K643"/>
<evidence type="ECO:0000313" key="2">
    <source>
        <dbReference type="EMBL" id="KAF2708240.1"/>
    </source>
</evidence>
<sequence length="402" mass="45178">MRVITKIHACIAATTIFILYFSYTRASPHIQDRINKVWKPTTALSSSLGSHRLVVFGDDWSDNGVYRFSPPPKSTTRNRDPDRGDMWTEALCKGLGCDSMDNFARSIPTNVDIATIGSVVDTDIFANVTEGKRNETLALFDFRTQVEQYMKFDLFKKRPSGEVAEDNSWTIYTVFFGIWDLLEYSVLDKADALHAMDRSVEELFHNLDILAEHAGEPISVVLPKVVDVTFLPRFQSRKNDSDAIFAHHQHQSVFLWTYWNTALSQAAAAWEGGDIYMPDLNKIIMDAVREKQLYSKQISDASGVGKQMPLFDEVEQPCLSLNGDSVLQAADVEKCADPARYLFWDEIHLSGPAHNLIADAVARMVQGDITINRGQTPAQGPSVDKKNNEKDGKFNLKFPPGY</sequence>
<evidence type="ECO:0000313" key="3">
    <source>
        <dbReference type="Proteomes" id="UP000799428"/>
    </source>
</evidence>
<organism evidence="2 3">
    <name type="scientific">Pleomassaria siparia CBS 279.74</name>
    <dbReference type="NCBI Taxonomy" id="1314801"/>
    <lineage>
        <taxon>Eukaryota</taxon>
        <taxon>Fungi</taxon>
        <taxon>Dikarya</taxon>
        <taxon>Ascomycota</taxon>
        <taxon>Pezizomycotina</taxon>
        <taxon>Dothideomycetes</taxon>
        <taxon>Pleosporomycetidae</taxon>
        <taxon>Pleosporales</taxon>
        <taxon>Pleomassariaceae</taxon>
        <taxon>Pleomassaria</taxon>
    </lineage>
</organism>
<dbReference type="OrthoDB" id="5278722at2759"/>
<dbReference type="InterPro" id="IPR001087">
    <property type="entry name" value="GDSL"/>
</dbReference>
<dbReference type="GO" id="GO:0016788">
    <property type="term" value="F:hydrolase activity, acting on ester bonds"/>
    <property type="evidence" value="ECO:0007669"/>
    <property type="project" value="InterPro"/>
</dbReference>
<dbReference type="InterPro" id="IPR036514">
    <property type="entry name" value="SGNH_hydro_sf"/>
</dbReference>
<dbReference type="Gene3D" id="3.40.50.1110">
    <property type="entry name" value="SGNH hydrolase"/>
    <property type="match status" value="1"/>
</dbReference>
<proteinExistence type="predicted"/>
<accession>A0A6G1K643</accession>
<reference evidence="2" key="1">
    <citation type="journal article" date="2020" name="Stud. Mycol.">
        <title>101 Dothideomycetes genomes: a test case for predicting lifestyles and emergence of pathogens.</title>
        <authorList>
            <person name="Haridas S."/>
            <person name="Albert R."/>
            <person name="Binder M."/>
            <person name="Bloem J."/>
            <person name="Labutti K."/>
            <person name="Salamov A."/>
            <person name="Andreopoulos B."/>
            <person name="Baker S."/>
            <person name="Barry K."/>
            <person name="Bills G."/>
            <person name="Bluhm B."/>
            <person name="Cannon C."/>
            <person name="Castanera R."/>
            <person name="Culley D."/>
            <person name="Daum C."/>
            <person name="Ezra D."/>
            <person name="Gonzalez J."/>
            <person name="Henrissat B."/>
            <person name="Kuo A."/>
            <person name="Liang C."/>
            <person name="Lipzen A."/>
            <person name="Lutzoni F."/>
            <person name="Magnuson J."/>
            <person name="Mondo S."/>
            <person name="Nolan M."/>
            <person name="Ohm R."/>
            <person name="Pangilinan J."/>
            <person name="Park H.-J."/>
            <person name="Ramirez L."/>
            <person name="Alfaro M."/>
            <person name="Sun H."/>
            <person name="Tritt A."/>
            <person name="Yoshinaga Y."/>
            <person name="Zwiers L.-H."/>
            <person name="Turgeon B."/>
            <person name="Goodwin S."/>
            <person name="Spatafora J."/>
            <person name="Crous P."/>
            <person name="Grigoriev I."/>
        </authorList>
    </citation>
    <scope>NUCLEOTIDE SEQUENCE</scope>
    <source>
        <strain evidence="2">CBS 279.74</strain>
    </source>
</reference>
<feature type="region of interest" description="Disordered" evidence="1">
    <location>
        <begin position="372"/>
        <end position="402"/>
    </location>
</feature>
<gene>
    <name evidence="2" type="ORF">K504DRAFT_382306</name>
</gene>
<dbReference type="EMBL" id="MU005772">
    <property type="protein sequence ID" value="KAF2708240.1"/>
    <property type="molecule type" value="Genomic_DNA"/>
</dbReference>
<protein>
    <recommendedName>
        <fullName evidence="4">Carbohydrate esterase family 16 protein</fullName>
    </recommendedName>
</protein>
<dbReference type="Proteomes" id="UP000799428">
    <property type="component" value="Unassembled WGS sequence"/>
</dbReference>
<keyword evidence="3" id="KW-1185">Reference proteome</keyword>
<name>A0A6G1K643_9PLEO</name>